<dbReference type="CDD" id="cd03048">
    <property type="entry name" value="GST_N_Ure2p_like"/>
    <property type="match status" value="1"/>
</dbReference>
<dbReference type="PROSITE" id="PS50404">
    <property type="entry name" value="GST_NTER"/>
    <property type="match status" value="1"/>
</dbReference>
<evidence type="ECO:0000256" key="3">
    <source>
        <dbReference type="ARBA" id="ARBA00022679"/>
    </source>
</evidence>
<comment type="catalytic activity">
    <reaction evidence="4">
        <text>RX + glutathione = an S-substituted glutathione + a halide anion + H(+)</text>
        <dbReference type="Rhea" id="RHEA:16437"/>
        <dbReference type="ChEBI" id="CHEBI:15378"/>
        <dbReference type="ChEBI" id="CHEBI:16042"/>
        <dbReference type="ChEBI" id="CHEBI:17792"/>
        <dbReference type="ChEBI" id="CHEBI:57925"/>
        <dbReference type="ChEBI" id="CHEBI:90779"/>
        <dbReference type="EC" id="2.5.1.18"/>
    </reaction>
</comment>
<dbReference type="PANTHER" id="PTHR44051:SF20">
    <property type="entry name" value="GLUTATHIONE TRANSFERASE 1 (EUROFUNG)"/>
    <property type="match status" value="1"/>
</dbReference>
<dbReference type="AlphaFoldDB" id="A0A8H6ZJ17"/>
<gene>
    <name evidence="8" type="ORF">MSAN_00060100</name>
</gene>
<evidence type="ECO:0000256" key="1">
    <source>
        <dbReference type="ARBA" id="ARBA00007409"/>
    </source>
</evidence>
<evidence type="ECO:0000256" key="5">
    <source>
        <dbReference type="RuleBase" id="RU003494"/>
    </source>
</evidence>
<dbReference type="Gene3D" id="3.40.30.10">
    <property type="entry name" value="Glutaredoxin"/>
    <property type="match status" value="1"/>
</dbReference>
<dbReference type="InterPro" id="IPR004046">
    <property type="entry name" value="GST_C"/>
</dbReference>
<keyword evidence="3 8" id="KW-0808">Transferase</keyword>
<comment type="caution">
    <text evidence="8">The sequence shown here is derived from an EMBL/GenBank/DDBJ whole genome shotgun (WGS) entry which is preliminary data.</text>
</comment>
<dbReference type="EC" id="2.5.1.18" evidence="2"/>
<dbReference type="PROSITE" id="PS50405">
    <property type="entry name" value="GST_CTER"/>
    <property type="match status" value="1"/>
</dbReference>
<dbReference type="InterPro" id="IPR010987">
    <property type="entry name" value="Glutathione-S-Trfase_C-like"/>
</dbReference>
<dbReference type="InterPro" id="IPR036249">
    <property type="entry name" value="Thioredoxin-like_sf"/>
</dbReference>
<dbReference type="SUPFAM" id="SSF52833">
    <property type="entry name" value="Thioredoxin-like"/>
    <property type="match status" value="1"/>
</dbReference>
<feature type="domain" description="GST N-terminal" evidence="6">
    <location>
        <begin position="2"/>
        <end position="83"/>
    </location>
</feature>
<dbReference type="Pfam" id="PF00043">
    <property type="entry name" value="GST_C"/>
    <property type="match status" value="1"/>
</dbReference>
<proteinExistence type="inferred from homology"/>
<comment type="similarity">
    <text evidence="1 5">Belongs to the GST superfamily.</text>
</comment>
<dbReference type="InterPro" id="IPR004045">
    <property type="entry name" value="Glutathione_S-Trfase_N"/>
</dbReference>
<reference evidence="8" key="1">
    <citation type="submission" date="2020-05" db="EMBL/GenBank/DDBJ databases">
        <title>Mycena genomes resolve the evolution of fungal bioluminescence.</title>
        <authorList>
            <person name="Tsai I.J."/>
        </authorList>
    </citation>
    <scope>NUCLEOTIDE SEQUENCE</scope>
    <source>
        <strain evidence="8">160909Yilan</strain>
    </source>
</reference>
<protein>
    <recommendedName>
        <fullName evidence="2">glutathione transferase</fullName>
        <ecNumber evidence="2">2.5.1.18</ecNumber>
    </recommendedName>
</protein>
<dbReference type="SFLD" id="SFLDS00019">
    <property type="entry name" value="Glutathione_Transferase_(cytos"/>
    <property type="match status" value="1"/>
</dbReference>
<evidence type="ECO:0000256" key="4">
    <source>
        <dbReference type="ARBA" id="ARBA00047960"/>
    </source>
</evidence>
<evidence type="ECO:0000313" key="8">
    <source>
        <dbReference type="EMBL" id="KAF7376445.1"/>
    </source>
</evidence>
<dbReference type="InterPro" id="IPR040079">
    <property type="entry name" value="Glutathione_S-Trfase"/>
</dbReference>
<evidence type="ECO:0000259" key="6">
    <source>
        <dbReference type="PROSITE" id="PS50404"/>
    </source>
</evidence>
<dbReference type="Proteomes" id="UP000623467">
    <property type="component" value="Unassembled WGS sequence"/>
</dbReference>
<name>A0A8H6ZJ17_9AGAR</name>
<dbReference type="Pfam" id="PF02798">
    <property type="entry name" value="GST_N"/>
    <property type="match status" value="1"/>
</dbReference>
<accession>A0A8H6ZJ17</accession>
<dbReference type="InterPro" id="IPR036282">
    <property type="entry name" value="Glutathione-S-Trfase_C_sf"/>
</dbReference>
<dbReference type="GO" id="GO:0004364">
    <property type="term" value="F:glutathione transferase activity"/>
    <property type="evidence" value="ECO:0007669"/>
    <property type="project" value="UniProtKB-EC"/>
</dbReference>
<evidence type="ECO:0000313" key="9">
    <source>
        <dbReference type="Proteomes" id="UP000623467"/>
    </source>
</evidence>
<sequence length="259" mass="29761">MKPIRVWMAPPGPNPWKVVFVLEELQVPFEIVSFKFDNIKKPPFIDLNPNGRVPAIEDPNTDIVLWESGAIINYILEQYDAKKTLSFDTVKEKHQVQQWLFFQCSGQGPYFGQAGWFNVLHPERIPSCMNRYNAEVHRILSVLEGWLSGESDIKNKGQPKKWLVGDKMTIADMSFVPWNDRIDATISCAPEDKFKGYPHVQAWHERMISLPSWKAAMEMRAAKMDEQGLMWNGMPKGMKSFQEYEAKIAAGEDTGPREN</sequence>
<dbReference type="SUPFAM" id="SSF47616">
    <property type="entry name" value="GST C-terminal domain-like"/>
    <property type="match status" value="1"/>
</dbReference>
<dbReference type="OrthoDB" id="422574at2759"/>
<dbReference type="SFLD" id="SFLDG01151">
    <property type="entry name" value="Main.2:_Nu-like"/>
    <property type="match status" value="1"/>
</dbReference>
<keyword evidence="9" id="KW-1185">Reference proteome</keyword>
<dbReference type="PANTHER" id="PTHR44051">
    <property type="entry name" value="GLUTATHIONE S-TRANSFERASE-RELATED"/>
    <property type="match status" value="1"/>
</dbReference>
<dbReference type="EMBL" id="JACAZH010000001">
    <property type="protein sequence ID" value="KAF7376445.1"/>
    <property type="molecule type" value="Genomic_DNA"/>
</dbReference>
<evidence type="ECO:0000256" key="2">
    <source>
        <dbReference type="ARBA" id="ARBA00012452"/>
    </source>
</evidence>
<feature type="domain" description="GST C-terminal" evidence="7">
    <location>
        <begin position="89"/>
        <end position="229"/>
    </location>
</feature>
<evidence type="ECO:0000259" key="7">
    <source>
        <dbReference type="PROSITE" id="PS50405"/>
    </source>
</evidence>
<organism evidence="8 9">
    <name type="scientific">Mycena sanguinolenta</name>
    <dbReference type="NCBI Taxonomy" id="230812"/>
    <lineage>
        <taxon>Eukaryota</taxon>
        <taxon>Fungi</taxon>
        <taxon>Dikarya</taxon>
        <taxon>Basidiomycota</taxon>
        <taxon>Agaricomycotina</taxon>
        <taxon>Agaricomycetes</taxon>
        <taxon>Agaricomycetidae</taxon>
        <taxon>Agaricales</taxon>
        <taxon>Marasmiineae</taxon>
        <taxon>Mycenaceae</taxon>
        <taxon>Mycena</taxon>
    </lineage>
</organism>
<dbReference type="SFLD" id="SFLDG00358">
    <property type="entry name" value="Main_(cytGST)"/>
    <property type="match status" value="1"/>
</dbReference>
<dbReference type="Gene3D" id="1.20.1050.10">
    <property type="match status" value="1"/>
</dbReference>